<reference evidence="1 2" key="1">
    <citation type="submission" date="2024-07" db="EMBL/GenBank/DDBJ databases">
        <title>Chromosome-level genome assembly of the water stick insect Ranatra chinensis (Heteroptera: Nepidae).</title>
        <authorList>
            <person name="Liu X."/>
        </authorList>
    </citation>
    <scope>NUCLEOTIDE SEQUENCE [LARGE SCALE GENOMIC DNA]</scope>
    <source>
        <strain evidence="1">Cailab_2021Rc</strain>
        <tissue evidence="1">Muscle</tissue>
    </source>
</reference>
<accession>A0ABD0ZH01</accession>
<dbReference type="PRINTS" id="PR00620">
    <property type="entry name" value="HISTONEH2A"/>
</dbReference>
<gene>
    <name evidence="1" type="ORF">AAG570_007040</name>
</gene>
<dbReference type="SUPFAM" id="SSF47113">
    <property type="entry name" value="Histone-fold"/>
    <property type="match status" value="1"/>
</dbReference>
<dbReference type="CDD" id="cd22915">
    <property type="entry name" value="HFD_SOS1_rpt2"/>
    <property type="match status" value="1"/>
</dbReference>
<evidence type="ECO:0000313" key="2">
    <source>
        <dbReference type="Proteomes" id="UP001558652"/>
    </source>
</evidence>
<protein>
    <recommendedName>
        <fullName evidence="3">Histone H2A</fullName>
    </recommendedName>
</protein>
<comment type="caution">
    <text evidence="1">The sequence shown here is derived from an EMBL/GenBank/DDBJ whole genome shotgun (WGS) entry which is preliminary data.</text>
</comment>
<name>A0ABD0ZH01_9HEMI</name>
<dbReference type="CDD" id="cd22914">
    <property type="entry name" value="HFD_SOS1_rpt1"/>
    <property type="match status" value="1"/>
</dbReference>
<dbReference type="Gene3D" id="1.10.20.10">
    <property type="entry name" value="Histone, subunit A"/>
    <property type="match status" value="1"/>
</dbReference>
<dbReference type="EMBL" id="JBFDAA010000002">
    <property type="protein sequence ID" value="KAL1140063.1"/>
    <property type="molecule type" value="Genomic_DNA"/>
</dbReference>
<dbReference type="InterPro" id="IPR009072">
    <property type="entry name" value="Histone-fold"/>
</dbReference>
<proteinExistence type="predicted"/>
<organism evidence="1 2">
    <name type="scientific">Ranatra chinensis</name>
    <dbReference type="NCBI Taxonomy" id="642074"/>
    <lineage>
        <taxon>Eukaryota</taxon>
        <taxon>Metazoa</taxon>
        <taxon>Ecdysozoa</taxon>
        <taxon>Arthropoda</taxon>
        <taxon>Hexapoda</taxon>
        <taxon>Insecta</taxon>
        <taxon>Pterygota</taxon>
        <taxon>Neoptera</taxon>
        <taxon>Paraneoptera</taxon>
        <taxon>Hemiptera</taxon>
        <taxon>Heteroptera</taxon>
        <taxon>Panheteroptera</taxon>
        <taxon>Nepomorpha</taxon>
        <taxon>Nepidae</taxon>
        <taxon>Ranatrinae</taxon>
        <taxon>Ranatra</taxon>
    </lineage>
</organism>
<dbReference type="InterPro" id="IPR002119">
    <property type="entry name" value="Histone_H2A"/>
</dbReference>
<dbReference type="AlphaFoldDB" id="A0ABD0ZH01"/>
<dbReference type="Proteomes" id="UP001558652">
    <property type="component" value="Unassembled WGS sequence"/>
</dbReference>
<evidence type="ECO:0000313" key="1">
    <source>
        <dbReference type="EMBL" id="KAL1140063.1"/>
    </source>
</evidence>
<keyword evidence="2" id="KW-1185">Reference proteome</keyword>
<evidence type="ECO:0008006" key="3">
    <source>
        <dbReference type="Google" id="ProtNLM"/>
    </source>
</evidence>
<sequence>MYSGPSVADSSNYGFEKEENAAKWKGLFVSPLRKVCEQVHHSLRARDDALDYVEGLILRLLGMLCAKPQPHTVADVDERVRRTFPTPIDRWAISDARDALERGRKRSHALEVLQHKIDSQVSLYIVAVLEYISADILKLAGNYVKNIHHVDITCQDLRVAMYADKVTNSCWHYFCYSFALSN</sequence>